<dbReference type="GO" id="GO:0046933">
    <property type="term" value="F:proton-transporting ATP synthase activity, rotational mechanism"/>
    <property type="evidence" value="ECO:0007669"/>
    <property type="project" value="UniProtKB-UniRule"/>
</dbReference>
<gene>
    <name evidence="14" type="primary">atpF</name>
    <name evidence="17" type="ORF">EZJ44_06455</name>
</gene>
<evidence type="ECO:0000256" key="15">
    <source>
        <dbReference type="RuleBase" id="RU003848"/>
    </source>
</evidence>
<evidence type="ECO:0000256" key="4">
    <source>
        <dbReference type="ARBA" id="ARBA00022475"/>
    </source>
</evidence>
<name>A0A4Q9UZY0_9ACTO</name>
<evidence type="ECO:0000256" key="14">
    <source>
        <dbReference type="HAMAP-Rule" id="MF_01398"/>
    </source>
</evidence>
<evidence type="ECO:0000256" key="11">
    <source>
        <dbReference type="ARBA" id="ARBA00023310"/>
    </source>
</evidence>
<keyword evidence="16" id="KW-0175">Coiled coil</keyword>
<keyword evidence="9 14" id="KW-0406">Ion transport</keyword>
<keyword evidence="4 14" id="KW-1003">Cell membrane</keyword>
<keyword evidence="18" id="KW-1185">Reference proteome</keyword>
<dbReference type="NCBIfam" id="NF004412">
    <property type="entry name" value="PRK05759.1-3"/>
    <property type="match status" value="1"/>
</dbReference>
<dbReference type="RefSeq" id="WP_131281463.1">
    <property type="nucleotide sequence ID" value="NZ_JBHSLR010000006.1"/>
</dbReference>
<dbReference type="Pfam" id="PF00430">
    <property type="entry name" value="ATP-synt_B"/>
    <property type="match status" value="1"/>
</dbReference>
<dbReference type="OrthoDB" id="5243563at2"/>
<sequence length="187" mass="19927">MLESTIIASGGGNPLVPALPDLVWGTLAFVVVALAVYKFAWPSFIATLDERTEKIEKGLQAAEIAREEIAAERVGLQNEVAQAHREAAEIRERAQDNAKSIVTEAQAKAKHEAATLVDSAQQRIAADAQAASRELQSNVGALATELAGRIIGEAVTDSALASRVVDRFLDDLENSLLAKQPTTSREA</sequence>
<dbReference type="GO" id="GO:0005886">
    <property type="term" value="C:plasma membrane"/>
    <property type="evidence" value="ECO:0007669"/>
    <property type="project" value="UniProtKB-SubCell"/>
</dbReference>
<dbReference type="AlphaFoldDB" id="A0A4Q9UZY0"/>
<evidence type="ECO:0000256" key="9">
    <source>
        <dbReference type="ARBA" id="ARBA00023065"/>
    </source>
</evidence>
<organism evidence="17 18">
    <name type="scientific">Arcanobacterium bovis</name>
    <dbReference type="NCBI Taxonomy" id="2529275"/>
    <lineage>
        <taxon>Bacteria</taxon>
        <taxon>Bacillati</taxon>
        <taxon>Actinomycetota</taxon>
        <taxon>Actinomycetes</taxon>
        <taxon>Actinomycetales</taxon>
        <taxon>Actinomycetaceae</taxon>
        <taxon>Arcanobacterium</taxon>
    </lineage>
</organism>
<evidence type="ECO:0000313" key="18">
    <source>
        <dbReference type="Proteomes" id="UP000293036"/>
    </source>
</evidence>
<evidence type="ECO:0000256" key="6">
    <source>
        <dbReference type="ARBA" id="ARBA00022692"/>
    </source>
</evidence>
<dbReference type="EMBL" id="SJDT01000004">
    <property type="protein sequence ID" value="TBW21570.1"/>
    <property type="molecule type" value="Genomic_DNA"/>
</dbReference>
<proteinExistence type="inferred from homology"/>
<evidence type="ECO:0000256" key="5">
    <source>
        <dbReference type="ARBA" id="ARBA00022547"/>
    </source>
</evidence>
<feature type="coiled-coil region" evidence="16">
    <location>
        <begin position="59"/>
        <end position="93"/>
    </location>
</feature>
<evidence type="ECO:0000256" key="8">
    <source>
        <dbReference type="ARBA" id="ARBA00022989"/>
    </source>
</evidence>
<keyword evidence="6 14" id="KW-0812">Transmembrane</keyword>
<evidence type="ECO:0000256" key="1">
    <source>
        <dbReference type="ARBA" id="ARBA00004162"/>
    </source>
</evidence>
<keyword evidence="3 14" id="KW-0813">Transport</keyword>
<evidence type="ECO:0000256" key="7">
    <source>
        <dbReference type="ARBA" id="ARBA00022781"/>
    </source>
</evidence>
<dbReference type="SUPFAM" id="SSF81573">
    <property type="entry name" value="F1F0 ATP synthase subunit B, membrane domain"/>
    <property type="match status" value="1"/>
</dbReference>
<dbReference type="NCBIfam" id="TIGR01144">
    <property type="entry name" value="ATP_synt_b"/>
    <property type="match status" value="1"/>
</dbReference>
<keyword evidence="5 14" id="KW-0138">CF(0)</keyword>
<dbReference type="InterPro" id="IPR002146">
    <property type="entry name" value="ATP_synth_b/b'su_bac/chlpt"/>
</dbReference>
<dbReference type="GO" id="GO:0045259">
    <property type="term" value="C:proton-transporting ATP synthase complex"/>
    <property type="evidence" value="ECO:0007669"/>
    <property type="project" value="UniProtKB-KW"/>
</dbReference>
<dbReference type="Gene3D" id="1.20.5.620">
    <property type="entry name" value="F1F0 ATP synthase subunit B, membrane domain"/>
    <property type="match status" value="1"/>
</dbReference>
<evidence type="ECO:0000256" key="2">
    <source>
        <dbReference type="ARBA" id="ARBA00005513"/>
    </source>
</evidence>
<comment type="similarity">
    <text evidence="2 14 15">Belongs to the ATPase B chain family.</text>
</comment>
<dbReference type="CDD" id="cd06503">
    <property type="entry name" value="ATP-synt_Fo_b"/>
    <property type="match status" value="1"/>
</dbReference>
<keyword evidence="7 14" id="KW-0375">Hydrogen ion transport</keyword>
<dbReference type="PANTHER" id="PTHR33445:SF1">
    <property type="entry name" value="ATP SYNTHASE SUBUNIT B"/>
    <property type="match status" value="1"/>
</dbReference>
<dbReference type="GO" id="GO:0046961">
    <property type="term" value="F:proton-transporting ATPase activity, rotational mechanism"/>
    <property type="evidence" value="ECO:0007669"/>
    <property type="project" value="TreeGrafter"/>
</dbReference>
<feature type="transmembrane region" description="Helical" evidence="14">
    <location>
        <begin position="22"/>
        <end position="41"/>
    </location>
</feature>
<accession>A0A4Q9UZY0</accession>
<dbReference type="HAMAP" id="MF_01398">
    <property type="entry name" value="ATP_synth_b_bprime"/>
    <property type="match status" value="1"/>
</dbReference>
<comment type="caution">
    <text evidence="17">The sequence shown here is derived from an EMBL/GenBank/DDBJ whole genome shotgun (WGS) entry which is preliminary data.</text>
</comment>
<evidence type="ECO:0000256" key="13">
    <source>
        <dbReference type="ARBA" id="ARBA00025830"/>
    </source>
</evidence>
<keyword evidence="11 14" id="KW-0066">ATP synthesis</keyword>
<dbReference type="Proteomes" id="UP000293036">
    <property type="component" value="Unassembled WGS sequence"/>
</dbReference>
<comment type="subunit">
    <text evidence="13 14">F-type ATPases have 2 components, F(1) - the catalytic core - and F(0) - the membrane proton channel. F(1) has five subunits: alpha(3), beta(3), gamma(1), delta(1), epsilon(1). F(0) has three main subunits: a(1), b(2) and c(10-14). The alpha and beta chains form an alternating ring which encloses part of the gamma chain. F(1) is attached to F(0) by a central stalk formed by the gamma and epsilon chains, while a peripheral stalk is formed by the delta and b chains.</text>
</comment>
<protein>
    <recommendedName>
        <fullName evidence="14">ATP synthase subunit b</fullName>
    </recommendedName>
    <alternativeName>
        <fullName evidence="14">ATP synthase F(0) sector subunit b</fullName>
    </alternativeName>
    <alternativeName>
        <fullName evidence="14">ATPase subunit I</fullName>
    </alternativeName>
    <alternativeName>
        <fullName evidence="14">F-type ATPase subunit b</fullName>
        <shortName evidence="14">F-ATPase subunit b</shortName>
    </alternativeName>
</protein>
<comment type="subcellular location">
    <subcellularLocation>
        <location evidence="1 14">Cell membrane</location>
        <topology evidence="1 14">Single-pass membrane protein</topology>
    </subcellularLocation>
</comment>
<evidence type="ECO:0000256" key="3">
    <source>
        <dbReference type="ARBA" id="ARBA00022448"/>
    </source>
</evidence>
<evidence type="ECO:0000313" key="17">
    <source>
        <dbReference type="EMBL" id="TBW21570.1"/>
    </source>
</evidence>
<dbReference type="InterPro" id="IPR050059">
    <property type="entry name" value="ATP_synthase_B_chain"/>
</dbReference>
<dbReference type="InterPro" id="IPR028987">
    <property type="entry name" value="ATP_synth_B-like_membr_sf"/>
</dbReference>
<comment type="function">
    <text evidence="14">Component of the F(0) channel, it forms part of the peripheral stalk, linking F(1) to F(0).</text>
</comment>
<dbReference type="PANTHER" id="PTHR33445">
    <property type="entry name" value="ATP SYNTHASE SUBUNIT B', CHLOROPLASTIC"/>
    <property type="match status" value="1"/>
</dbReference>
<dbReference type="InterPro" id="IPR005864">
    <property type="entry name" value="ATP_synth_F0_bsu_bac"/>
</dbReference>
<keyword evidence="8 14" id="KW-1133">Transmembrane helix</keyword>
<comment type="function">
    <text evidence="12 14">F(1)F(0) ATP synthase produces ATP from ADP in the presence of a proton or sodium gradient. F-type ATPases consist of two structural domains, F(1) containing the extramembraneous catalytic core and F(0) containing the membrane proton channel, linked together by a central stalk and a peripheral stalk. During catalysis, ATP synthesis in the catalytic domain of F(1) is coupled via a rotary mechanism of the central stalk subunits to proton translocation.</text>
</comment>
<evidence type="ECO:0000256" key="10">
    <source>
        <dbReference type="ARBA" id="ARBA00023136"/>
    </source>
</evidence>
<evidence type="ECO:0000256" key="16">
    <source>
        <dbReference type="SAM" id="Coils"/>
    </source>
</evidence>
<reference evidence="17 18" key="1">
    <citation type="submission" date="2019-02" db="EMBL/GenBank/DDBJ databases">
        <title>Arcanobacterium bovis sp. nov., isolated from the milk of a cow with mastitis.</title>
        <authorList>
            <person name="Sammra O."/>
            <person name="Foster G."/>
            <person name="Hassan A."/>
            <person name="Alssahen M."/>
            <person name="Laemmler C."/>
            <person name="Borowiak M."/>
            <person name="Malorny B."/>
            <person name="Abdulmawjood A."/>
        </authorList>
    </citation>
    <scope>NUCLEOTIDE SEQUENCE [LARGE SCALE GENOMIC DNA]</scope>
    <source>
        <strain evidence="17 18">C605018/01/1</strain>
    </source>
</reference>
<keyword evidence="10 14" id="KW-0472">Membrane</keyword>
<evidence type="ECO:0000256" key="12">
    <source>
        <dbReference type="ARBA" id="ARBA00025198"/>
    </source>
</evidence>